<keyword evidence="2 3" id="KW-0961">Cell wall biogenesis/degradation</keyword>
<dbReference type="InterPro" id="IPR034718">
    <property type="entry name" value="RlpA"/>
</dbReference>
<dbReference type="KEGG" id="als:DJ013_12615"/>
<dbReference type="InterPro" id="IPR036908">
    <property type="entry name" value="RlpA-like_sf"/>
</dbReference>
<dbReference type="AlphaFoldDB" id="A0A2Z4GCE1"/>
<sequence>MLNNVKIISFIFILSLFSSGEPEIKNFAPFLGTEFKGKASFYGPKFHGKTTANGEKMDQNAFTCAHKNLPFGTMLEVRNPENGTQVVVRVNDRGPFIKGRVLDVSAGAAKALKMRDNGVIDIEATIVGQDGKVFIKSTSPFSRFLNSEVVEQVTD</sequence>
<keyword evidence="7" id="KW-1185">Reference proteome</keyword>
<evidence type="ECO:0000256" key="2">
    <source>
        <dbReference type="ARBA" id="ARBA00023316"/>
    </source>
</evidence>
<proteinExistence type="inferred from homology"/>
<evidence type="ECO:0000256" key="4">
    <source>
        <dbReference type="RuleBase" id="RU003495"/>
    </source>
</evidence>
<organism evidence="6 7">
    <name type="scientific">Arcticibacterium luteifluviistationis</name>
    <dbReference type="NCBI Taxonomy" id="1784714"/>
    <lineage>
        <taxon>Bacteria</taxon>
        <taxon>Pseudomonadati</taxon>
        <taxon>Bacteroidota</taxon>
        <taxon>Cytophagia</taxon>
        <taxon>Cytophagales</taxon>
        <taxon>Leadbetterellaceae</taxon>
        <taxon>Arcticibacterium</taxon>
    </lineage>
</organism>
<reference evidence="6 7" key="1">
    <citation type="submission" date="2018-05" db="EMBL/GenBank/DDBJ databases">
        <title>Complete genome sequence of Arcticibacterium luteifluviistationis SM1504T, a cytophagaceae bacterium isolated from Arctic surface seawater.</title>
        <authorList>
            <person name="Li Y."/>
            <person name="Qin Q.-L."/>
        </authorList>
    </citation>
    <scope>NUCLEOTIDE SEQUENCE [LARGE SCALE GENOMIC DNA]</scope>
    <source>
        <strain evidence="6 7">SM1504</strain>
    </source>
</reference>
<dbReference type="GO" id="GO:0000270">
    <property type="term" value="P:peptidoglycan metabolic process"/>
    <property type="evidence" value="ECO:0007669"/>
    <property type="project" value="UniProtKB-UniRule"/>
</dbReference>
<evidence type="ECO:0000256" key="1">
    <source>
        <dbReference type="ARBA" id="ARBA00023239"/>
    </source>
</evidence>
<feature type="domain" description="RlpA-like protein double-psi beta-barrel" evidence="5">
    <location>
        <begin position="36"/>
        <end position="123"/>
    </location>
</feature>
<dbReference type="InterPro" id="IPR012997">
    <property type="entry name" value="RplA"/>
</dbReference>
<evidence type="ECO:0000313" key="7">
    <source>
        <dbReference type="Proteomes" id="UP000249873"/>
    </source>
</evidence>
<dbReference type="SUPFAM" id="SSF50685">
    <property type="entry name" value="Barwin-like endoglucanases"/>
    <property type="match status" value="1"/>
</dbReference>
<dbReference type="PANTHER" id="PTHR34183:SF1">
    <property type="entry name" value="ENDOLYTIC PEPTIDOGLYCAN TRANSGLYCOSYLASE RLPA"/>
    <property type="match status" value="1"/>
</dbReference>
<dbReference type="Pfam" id="PF03330">
    <property type="entry name" value="DPBB_1"/>
    <property type="match status" value="1"/>
</dbReference>
<dbReference type="Gene3D" id="2.40.40.10">
    <property type="entry name" value="RlpA-like domain"/>
    <property type="match status" value="1"/>
</dbReference>
<accession>A0A2Z4GCE1</accession>
<dbReference type="NCBIfam" id="TIGR00413">
    <property type="entry name" value="rlpA"/>
    <property type="match status" value="1"/>
</dbReference>
<dbReference type="GO" id="GO:0008932">
    <property type="term" value="F:lytic endotransglycosylase activity"/>
    <property type="evidence" value="ECO:0007669"/>
    <property type="project" value="UniProtKB-UniRule"/>
</dbReference>
<evidence type="ECO:0000259" key="5">
    <source>
        <dbReference type="Pfam" id="PF03330"/>
    </source>
</evidence>
<keyword evidence="1 3" id="KW-0456">Lyase</keyword>
<dbReference type="PANTHER" id="PTHR34183">
    <property type="entry name" value="ENDOLYTIC PEPTIDOGLYCAN TRANSGLYCOSYLASE RLPA"/>
    <property type="match status" value="1"/>
</dbReference>
<dbReference type="Proteomes" id="UP000249873">
    <property type="component" value="Chromosome"/>
</dbReference>
<dbReference type="GO" id="GO:0071555">
    <property type="term" value="P:cell wall organization"/>
    <property type="evidence" value="ECO:0007669"/>
    <property type="project" value="UniProtKB-KW"/>
</dbReference>
<name>A0A2Z4GCE1_9BACT</name>
<dbReference type="EC" id="4.2.2.-" evidence="3"/>
<evidence type="ECO:0000256" key="3">
    <source>
        <dbReference type="HAMAP-Rule" id="MF_02071"/>
    </source>
</evidence>
<comment type="similarity">
    <text evidence="3 4">Belongs to the RlpA family.</text>
</comment>
<comment type="function">
    <text evidence="3">Lytic transglycosylase with a strong preference for naked glycan strands that lack stem peptides.</text>
</comment>
<dbReference type="OrthoDB" id="9779128at2"/>
<dbReference type="EMBL" id="CP029480">
    <property type="protein sequence ID" value="AWV98962.1"/>
    <property type="molecule type" value="Genomic_DNA"/>
</dbReference>
<gene>
    <name evidence="3" type="primary">rlpA</name>
    <name evidence="6" type="ORF">DJ013_12615</name>
</gene>
<evidence type="ECO:0000313" key="6">
    <source>
        <dbReference type="EMBL" id="AWV98962.1"/>
    </source>
</evidence>
<dbReference type="InterPro" id="IPR009009">
    <property type="entry name" value="RlpA-like_DPBB"/>
</dbReference>
<protein>
    <recommendedName>
        <fullName evidence="3">Probable endolytic peptidoglycan transglycosylase RlpA</fullName>
        <ecNumber evidence="3">4.2.2.-</ecNumber>
    </recommendedName>
</protein>
<dbReference type="HAMAP" id="MF_02071">
    <property type="entry name" value="RlpA"/>
    <property type="match status" value="1"/>
</dbReference>
<dbReference type="CDD" id="cd22268">
    <property type="entry name" value="DPBB_RlpA-like"/>
    <property type="match status" value="1"/>
</dbReference>